<organism evidence="2 3">
    <name type="scientific">Sphingobacterium oryzagri</name>
    <dbReference type="NCBI Taxonomy" id="3025669"/>
    <lineage>
        <taxon>Bacteria</taxon>
        <taxon>Pseudomonadati</taxon>
        <taxon>Bacteroidota</taxon>
        <taxon>Sphingobacteriia</taxon>
        <taxon>Sphingobacteriales</taxon>
        <taxon>Sphingobacteriaceae</taxon>
        <taxon>Sphingobacterium</taxon>
    </lineage>
</organism>
<accession>A0ABY7WI65</accession>
<protein>
    <recommendedName>
        <fullName evidence="4">Secreted protein</fullName>
    </recommendedName>
</protein>
<dbReference type="RefSeq" id="WP_274268028.1">
    <property type="nucleotide sequence ID" value="NZ_CP117880.1"/>
</dbReference>
<proteinExistence type="predicted"/>
<evidence type="ECO:0000313" key="3">
    <source>
        <dbReference type="Proteomes" id="UP001221558"/>
    </source>
</evidence>
<reference evidence="2 3" key="1">
    <citation type="submission" date="2023-02" db="EMBL/GenBank/DDBJ databases">
        <title>Genome sequence of Sphingobacterium sp. KACC 22765.</title>
        <authorList>
            <person name="Kim S."/>
            <person name="Heo J."/>
            <person name="Kwon S.-W."/>
        </authorList>
    </citation>
    <scope>NUCLEOTIDE SEQUENCE [LARGE SCALE GENOMIC DNA]</scope>
    <source>
        <strain evidence="2 3">KACC 22765</strain>
    </source>
</reference>
<keyword evidence="1" id="KW-1133">Transmembrane helix</keyword>
<evidence type="ECO:0008006" key="4">
    <source>
        <dbReference type="Google" id="ProtNLM"/>
    </source>
</evidence>
<keyword evidence="1" id="KW-0472">Membrane</keyword>
<dbReference type="EMBL" id="CP117880">
    <property type="protein sequence ID" value="WDF69303.1"/>
    <property type="molecule type" value="Genomic_DNA"/>
</dbReference>
<keyword evidence="3" id="KW-1185">Reference proteome</keyword>
<gene>
    <name evidence="2" type="ORF">PQ465_02710</name>
</gene>
<name>A0ABY7WI65_9SPHI</name>
<feature type="transmembrane region" description="Helical" evidence="1">
    <location>
        <begin position="12"/>
        <end position="30"/>
    </location>
</feature>
<evidence type="ECO:0000256" key="1">
    <source>
        <dbReference type="SAM" id="Phobius"/>
    </source>
</evidence>
<dbReference type="Proteomes" id="UP001221558">
    <property type="component" value="Chromosome"/>
</dbReference>
<keyword evidence="1" id="KW-0812">Transmembrane</keyword>
<evidence type="ECO:0000313" key="2">
    <source>
        <dbReference type="EMBL" id="WDF69303.1"/>
    </source>
</evidence>
<sequence length="112" mass="12451">MTKITHIVAAKVCFAIFVMKMLISATPMFVDVLDKGTILQVVLQVEIENTANGNSVCEDIHETSAKYFNTALSDYLFFCSLAENSGKQTHYLKNERLIQAFHPSVPTPPPNC</sequence>